<accession>A0A5C7B6X7</accession>
<dbReference type="STRING" id="1123037.GCA_000425305_02946"/>
<comment type="caution">
    <text evidence="1">The sequence shown here is derived from an EMBL/GenBank/DDBJ whole genome shotgun (WGS) entry which is preliminary data.</text>
</comment>
<evidence type="ECO:0000313" key="2">
    <source>
        <dbReference type="Proteomes" id="UP000321938"/>
    </source>
</evidence>
<organism evidence="1 2">
    <name type="scientific">Psychroserpens burtonensis</name>
    <dbReference type="NCBI Taxonomy" id="49278"/>
    <lineage>
        <taxon>Bacteria</taxon>
        <taxon>Pseudomonadati</taxon>
        <taxon>Bacteroidota</taxon>
        <taxon>Flavobacteriia</taxon>
        <taxon>Flavobacteriales</taxon>
        <taxon>Flavobacteriaceae</taxon>
        <taxon>Psychroserpens</taxon>
    </lineage>
</organism>
<name>A0A5C7B6X7_9FLAO</name>
<reference evidence="1 2" key="1">
    <citation type="submission" date="2019-08" db="EMBL/GenBank/DDBJ databases">
        <title>Genome of Psychroserpens burtonensis ACAM 167.</title>
        <authorList>
            <person name="Bowman J.P."/>
        </authorList>
    </citation>
    <scope>NUCLEOTIDE SEQUENCE [LARGE SCALE GENOMIC DNA]</scope>
    <source>
        <strain evidence="1 2">ACAM 167</strain>
    </source>
</reference>
<sequence>MNTQCDDDDFDYVPCDQTVVVDDAFFESAQTHEYEFDSLEISDSCLFVNISASGCDGNSWSMVLVASDDIGDSFPEQRYLKLVLTNDEVCLAIVSQGRSFDLTTIQVGGSNEIILNIEGFPESLTYTY</sequence>
<dbReference type="EMBL" id="VOSB01000017">
    <property type="protein sequence ID" value="TXE16584.1"/>
    <property type="molecule type" value="Genomic_DNA"/>
</dbReference>
<dbReference type="Proteomes" id="UP000321938">
    <property type="component" value="Unassembled WGS sequence"/>
</dbReference>
<protein>
    <submittedName>
        <fullName evidence="1">Uncharacterized protein</fullName>
    </submittedName>
</protein>
<dbReference type="OrthoDB" id="1493159at2"/>
<dbReference type="AlphaFoldDB" id="A0A5C7B6X7"/>
<proteinExistence type="predicted"/>
<dbReference type="RefSeq" id="WP_028872665.1">
    <property type="nucleotide sequence ID" value="NZ_VOSB01000017.1"/>
</dbReference>
<keyword evidence="2" id="KW-1185">Reference proteome</keyword>
<gene>
    <name evidence="1" type="ORF">ES692_12470</name>
</gene>
<evidence type="ECO:0000313" key="1">
    <source>
        <dbReference type="EMBL" id="TXE16584.1"/>
    </source>
</evidence>